<keyword evidence="9" id="KW-0808">Transferase</keyword>
<dbReference type="CDD" id="cd02440">
    <property type="entry name" value="AdoMet_MTases"/>
    <property type="match status" value="1"/>
</dbReference>
<accession>L8H4Q0</accession>
<dbReference type="SUPFAM" id="SSF53335">
    <property type="entry name" value="S-adenosyl-L-methionine-dependent methyltransferases"/>
    <property type="match status" value="1"/>
</dbReference>
<keyword evidence="5" id="KW-0411">Iron-sulfur</keyword>
<dbReference type="InterPro" id="IPR015324">
    <property type="entry name" value="Ribosomal_Rsm22-like"/>
</dbReference>
<feature type="region of interest" description="Disordered" evidence="8">
    <location>
        <begin position="1"/>
        <end position="49"/>
    </location>
</feature>
<keyword evidence="9" id="KW-0489">Methyltransferase</keyword>
<name>L8H4Q0_ACACF</name>
<evidence type="ECO:0000313" key="9">
    <source>
        <dbReference type="EMBL" id="ELR19441.1"/>
    </source>
</evidence>
<reference evidence="9 10" key="1">
    <citation type="journal article" date="2013" name="Genome Biol.">
        <title>Genome of Acanthamoeba castellanii highlights extensive lateral gene transfer and early evolution of tyrosine kinase signaling.</title>
        <authorList>
            <person name="Clarke M."/>
            <person name="Lohan A.J."/>
            <person name="Liu B."/>
            <person name="Lagkouvardos I."/>
            <person name="Roy S."/>
            <person name="Zafar N."/>
            <person name="Bertelli C."/>
            <person name="Schilde C."/>
            <person name="Kianianmomeni A."/>
            <person name="Burglin T.R."/>
            <person name="Frech C."/>
            <person name="Turcotte B."/>
            <person name="Kopec K.O."/>
            <person name="Synnott J.M."/>
            <person name="Choo C."/>
            <person name="Paponov I."/>
            <person name="Finkler A."/>
            <person name="Soon Heng Tan C."/>
            <person name="Hutchins A.P."/>
            <person name="Weinmeier T."/>
            <person name="Rattei T."/>
            <person name="Chu J.S."/>
            <person name="Gimenez G."/>
            <person name="Irimia M."/>
            <person name="Rigden D.J."/>
            <person name="Fitzpatrick D.A."/>
            <person name="Lorenzo-Morales J."/>
            <person name="Bateman A."/>
            <person name="Chiu C.H."/>
            <person name="Tang P."/>
            <person name="Hegemann P."/>
            <person name="Fromm H."/>
            <person name="Raoult D."/>
            <person name="Greub G."/>
            <person name="Miranda-Saavedra D."/>
            <person name="Chen N."/>
            <person name="Nash P."/>
            <person name="Ginger M.L."/>
            <person name="Horn M."/>
            <person name="Schaap P."/>
            <person name="Caler L."/>
            <person name="Loftus B."/>
        </authorList>
    </citation>
    <scope>NUCLEOTIDE SEQUENCE [LARGE SCALE GENOMIC DNA]</scope>
    <source>
        <strain evidence="9 10">Neff</strain>
    </source>
</reference>
<dbReference type="GO" id="GO:0008168">
    <property type="term" value="F:methyltransferase activity"/>
    <property type="evidence" value="ECO:0007669"/>
    <property type="project" value="UniProtKB-KW"/>
</dbReference>
<dbReference type="Pfam" id="PF09243">
    <property type="entry name" value="Rsm22"/>
    <property type="match status" value="1"/>
</dbReference>
<dbReference type="GO" id="GO:0032259">
    <property type="term" value="P:methylation"/>
    <property type="evidence" value="ECO:0007669"/>
    <property type="project" value="UniProtKB-KW"/>
</dbReference>
<protein>
    <submittedName>
        <fullName evidence="9">Methyltransferase domain containing protein</fullName>
    </submittedName>
</protein>
<keyword evidence="3" id="KW-0809">Transit peptide</keyword>
<dbReference type="GO" id="GO:0051536">
    <property type="term" value="F:iron-sulfur cluster binding"/>
    <property type="evidence" value="ECO:0007669"/>
    <property type="project" value="UniProtKB-KW"/>
</dbReference>
<dbReference type="GeneID" id="14920221"/>
<dbReference type="InterPro" id="IPR029063">
    <property type="entry name" value="SAM-dependent_MTases_sf"/>
</dbReference>
<comment type="subcellular location">
    <subcellularLocation>
        <location evidence="1">Mitochondrion</location>
    </subcellularLocation>
</comment>
<feature type="compositionally biased region" description="Basic and acidic residues" evidence="8">
    <location>
        <begin position="29"/>
        <end position="47"/>
    </location>
</feature>
<dbReference type="STRING" id="1257118.L8H4Q0"/>
<gene>
    <name evidence="9" type="ORF">ACA1_266980</name>
</gene>
<dbReference type="InterPro" id="IPR052571">
    <property type="entry name" value="Mt_RNA_Methyltransferase"/>
</dbReference>
<dbReference type="OrthoDB" id="421327at2759"/>
<dbReference type="GO" id="GO:0046872">
    <property type="term" value="F:metal ion binding"/>
    <property type="evidence" value="ECO:0007669"/>
    <property type="project" value="UniProtKB-KW"/>
</dbReference>
<evidence type="ECO:0000256" key="2">
    <source>
        <dbReference type="ARBA" id="ARBA00022723"/>
    </source>
</evidence>
<feature type="region of interest" description="Disordered" evidence="8">
    <location>
        <begin position="426"/>
        <end position="455"/>
    </location>
</feature>
<dbReference type="RefSeq" id="XP_004341527.1">
    <property type="nucleotide sequence ID" value="XM_004341479.1"/>
</dbReference>
<feature type="compositionally biased region" description="Acidic residues" evidence="8">
    <location>
        <begin position="1"/>
        <end position="23"/>
    </location>
</feature>
<dbReference type="GO" id="GO:0003735">
    <property type="term" value="F:structural constituent of ribosome"/>
    <property type="evidence" value="ECO:0007669"/>
    <property type="project" value="TreeGrafter"/>
</dbReference>
<keyword evidence="4" id="KW-0408">Iron</keyword>
<feature type="compositionally biased region" description="Basic and acidic residues" evidence="8">
    <location>
        <begin position="444"/>
        <end position="455"/>
    </location>
</feature>
<evidence type="ECO:0000256" key="5">
    <source>
        <dbReference type="ARBA" id="ARBA00023014"/>
    </source>
</evidence>
<dbReference type="Gene3D" id="3.40.50.150">
    <property type="entry name" value="Vaccinia Virus protein VP39"/>
    <property type="match status" value="1"/>
</dbReference>
<proteinExistence type="predicted"/>
<evidence type="ECO:0000256" key="8">
    <source>
        <dbReference type="SAM" id="MobiDB-lite"/>
    </source>
</evidence>
<keyword evidence="6" id="KW-0496">Mitochondrion</keyword>
<dbReference type="EMBL" id="KB007933">
    <property type="protein sequence ID" value="ELR19441.1"/>
    <property type="molecule type" value="Genomic_DNA"/>
</dbReference>
<keyword evidence="10" id="KW-1185">Reference proteome</keyword>
<dbReference type="GO" id="GO:0006412">
    <property type="term" value="P:translation"/>
    <property type="evidence" value="ECO:0007669"/>
    <property type="project" value="InterPro"/>
</dbReference>
<evidence type="ECO:0000256" key="7">
    <source>
        <dbReference type="ARBA" id="ARBA00045681"/>
    </source>
</evidence>
<dbReference type="VEuPathDB" id="AmoebaDB:ACA1_266980"/>
<evidence type="ECO:0000256" key="1">
    <source>
        <dbReference type="ARBA" id="ARBA00004173"/>
    </source>
</evidence>
<dbReference type="Proteomes" id="UP000011083">
    <property type="component" value="Unassembled WGS sequence"/>
</dbReference>
<dbReference type="GO" id="GO:0005763">
    <property type="term" value="C:mitochondrial small ribosomal subunit"/>
    <property type="evidence" value="ECO:0007669"/>
    <property type="project" value="TreeGrafter"/>
</dbReference>
<dbReference type="KEGG" id="acan:ACA1_266980"/>
<comment type="function">
    <text evidence="7">Mitochondrial ribosome (mitoribosome) assembly factor. Binds at the interface of the head and body domains of the mitochondrial small ribosomal subunit (mt-SSU), occluding the mRNA channel and preventing compaction of the head domain towards the body. Probable inactive methyltransferase: retains the characteristic folding and ability to bind S-adenosyl-L-methionine, but it probably lost its methyltransferase activity.</text>
</comment>
<evidence type="ECO:0000256" key="4">
    <source>
        <dbReference type="ARBA" id="ARBA00023004"/>
    </source>
</evidence>
<organism evidence="9 10">
    <name type="scientific">Acanthamoeba castellanii (strain ATCC 30010 / Neff)</name>
    <dbReference type="NCBI Taxonomy" id="1257118"/>
    <lineage>
        <taxon>Eukaryota</taxon>
        <taxon>Amoebozoa</taxon>
        <taxon>Discosea</taxon>
        <taxon>Longamoebia</taxon>
        <taxon>Centramoebida</taxon>
        <taxon>Acanthamoebidae</taxon>
        <taxon>Acanthamoeba</taxon>
    </lineage>
</organism>
<keyword evidence="2" id="KW-0479">Metal-binding</keyword>
<evidence type="ECO:0000256" key="6">
    <source>
        <dbReference type="ARBA" id="ARBA00023128"/>
    </source>
</evidence>
<sequence>MEELAEDELDGSTDREDEDDDFVEPAAGRSEEEGERREGSGADDEHTGALGDAIEGSAEAHDWLDSRRMRTQHDHLKPMKLGMVVLPDALKKRIGATLKKVGRTGLRRTAGLLSERLRERTRLVPGQPKSVMPDPVVYRREEAMAYAAHRLPGVYACTFRVMNEIKLRRPEWTPKSLMDFGSGPGTAVWSATEVWPELDNILAVEPSEAMIDVANELCKGKPVKWKRLLPTDPNERYDVVIASYVLSELPSEEERLAKINALWKHTRRGGIMILVEPGTPVGFHNIKLARSTVLGDLSHGLPNVLAPRMQRIPVQTQSKQNTSINWEDEKFSYVVLTKGNLLVDKNEAFDRLLISPQKRGRHVIMKTCGQDGEITTRIIAKSDGAIYKEARKAAWGDGFGFPDETSKRDLAGKFRPKAFKYRSLSKVGSVAPATRGRRPPKPAADADAKEDSQVM</sequence>
<dbReference type="PANTHER" id="PTHR13184">
    <property type="entry name" value="37S RIBOSOMAL PROTEIN S22"/>
    <property type="match status" value="1"/>
</dbReference>
<evidence type="ECO:0000313" key="10">
    <source>
        <dbReference type="Proteomes" id="UP000011083"/>
    </source>
</evidence>
<evidence type="ECO:0000256" key="3">
    <source>
        <dbReference type="ARBA" id="ARBA00022946"/>
    </source>
</evidence>
<dbReference type="AlphaFoldDB" id="L8H4Q0"/>
<dbReference type="PANTHER" id="PTHR13184:SF5">
    <property type="entry name" value="METHYLTRANSFERASE-LIKE PROTEIN 17, MITOCHONDRIAL"/>
    <property type="match status" value="1"/>
</dbReference>